<dbReference type="RefSeq" id="WP_061429526.1">
    <property type="nucleotide sequence ID" value="NZ_CATNZO010000003.1"/>
</dbReference>
<evidence type="ECO:0000313" key="3">
    <source>
        <dbReference type="Proteomes" id="UP000070260"/>
    </source>
</evidence>
<name>A0A0N7BVF4_CLOPF</name>
<dbReference type="PATRIC" id="fig|1502.177.peg.3785"/>
<keyword evidence="1" id="KW-0614">Plasmid</keyword>
<accession>A0A0N7BVF4</accession>
<reference evidence="2 3" key="2">
    <citation type="journal article" date="2016" name="PLoS ONE">
        <title>Plasmid Characterization and Chromosome Analysis of Two netF+ Clostridium perfringens Isolates Associated with Foal and Canine Necrotizing Enteritis.</title>
        <authorList>
            <person name="Mehdizadeh Gohari I."/>
            <person name="Kropinski A.M."/>
            <person name="Weese S.J."/>
            <person name="Parreira V.R."/>
            <person name="Whitehead A.E."/>
            <person name="Boerlin P."/>
            <person name="Prescott J.F."/>
        </authorList>
    </citation>
    <scope>NUCLEOTIDE SEQUENCE [LARGE SCALE GENOMIC DNA]</scope>
    <source>
        <strain evidence="2 3">JP838</strain>
        <plasmid evidence="2">pJFP838C</plasmid>
        <plasmid evidence="3">Plasmid pJFP838C</plasmid>
    </source>
</reference>
<reference evidence="1" key="1">
    <citation type="journal article" date="2015" name="PLoS ONE">
        <title>A Novel Pore-Forming Toxin in Type A Clostridium perfringens Is Associated with Both Fatal Canine Hemorrhagic Gastroenteritis and Fatal Foal Necrotizing Enterocolitis.</title>
        <authorList>
            <person name="Gohari I.M."/>
            <person name="Parreira V.R."/>
            <person name="Nowell V.J."/>
            <person name="Nicholson V.M."/>
            <person name="Oliphant K."/>
            <person name="Prescott J.F."/>
        </authorList>
    </citation>
    <scope>NUCLEOTIDE SEQUENCE</scope>
    <source>
        <strain evidence="1">JP718</strain>
        <plasmid evidence="1">pCP718netF</plasmid>
    </source>
</reference>
<dbReference type="OrthoDB" id="2991731at2"/>
<dbReference type="AlphaFoldDB" id="A0A0N7BVF4"/>
<protein>
    <submittedName>
        <fullName evidence="1">Uncharacterized protein</fullName>
    </submittedName>
</protein>
<geneLocation type="plasmid" evidence="2 3">
    <name>pJFP838C</name>
</geneLocation>
<sequence>MYLNYTWLKNFNLHCENFLDKCFFDYKINKDNLIYIYNIYNDMLKKNIIVDFDSAIGMDFNSFQKIFFEFFELSAVQEKLLSEKNKNEDIDISGISKDFYKLKLVYLNYKKSMQINRILDLYTKIEKVNSSKEFHNKIPIETNKNLIYLDNNVITELETNENLFNSIINLNKKFQVIYSPMNIEEIAKRKNSDHIEALNKLSNLTNDIGVFRSSDDKIMLFKEHPIYSYNRILEVGFDLNEAVENYRLLVSLDNTTDSNNYNTQQHRQYINSNDNIINDNKCRKIFSKAVSRYGRNFSLEEYENLPPEFLKSYNNLNSSIYALMNGLMFVGYQNDKNKKKNTIRSGVYDVEHLIFASKANIFITHDLKFYRRSKIIFKILKINTKLIYFDKDSIIEELTEYTI</sequence>
<dbReference type="EMBL" id="KP739975">
    <property type="protein sequence ID" value="AKF16658.1"/>
    <property type="molecule type" value="Genomic_DNA"/>
</dbReference>
<proteinExistence type="predicted"/>
<dbReference type="EMBL" id="CP013040">
    <property type="protein sequence ID" value="AMN30664.1"/>
    <property type="molecule type" value="Genomic_DNA"/>
</dbReference>
<evidence type="ECO:0000313" key="2">
    <source>
        <dbReference type="EMBL" id="AMN30664.1"/>
    </source>
</evidence>
<evidence type="ECO:0000313" key="1">
    <source>
        <dbReference type="EMBL" id="AKF16658.1"/>
    </source>
</evidence>
<geneLocation type="plasmid" evidence="1">
    <name>pCP718netF</name>
</geneLocation>
<gene>
    <name evidence="2" type="ORF">JFP838_pC0082</name>
</gene>
<dbReference type="Proteomes" id="UP000070260">
    <property type="component" value="Plasmid pJFP838C"/>
</dbReference>
<organism evidence="1">
    <name type="scientific">Clostridium perfringens</name>
    <dbReference type="NCBI Taxonomy" id="1502"/>
    <lineage>
        <taxon>Bacteria</taxon>
        <taxon>Bacillati</taxon>
        <taxon>Bacillota</taxon>
        <taxon>Clostridia</taxon>
        <taxon>Eubacteriales</taxon>
        <taxon>Clostridiaceae</taxon>
        <taxon>Clostridium</taxon>
    </lineage>
</organism>